<name>T1L3S1_TETUR</name>
<dbReference type="OrthoDB" id="6361509at2759"/>
<keyword evidence="1" id="KW-0863">Zinc-finger</keyword>
<feature type="domain" description="CCHC-type" evidence="2">
    <location>
        <begin position="550"/>
        <end position="565"/>
    </location>
</feature>
<dbReference type="InterPro" id="IPR001878">
    <property type="entry name" value="Znf_CCHC"/>
</dbReference>
<keyword evidence="4" id="KW-1185">Reference proteome</keyword>
<dbReference type="InterPro" id="IPR057327">
    <property type="entry name" value="Vts1_dom"/>
</dbReference>
<dbReference type="AlphaFoldDB" id="T1L3S1"/>
<dbReference type="HOGENOM" id="CLU_869679_0_0_1"/>
<dbReference type="Pfam" id="PF25479">
    <property type="entry name" value="Vts1"/>
    <property type="match status" value="1"/>
</dbReference>
<dbReference type="InterPro" id="IPR042344">
    <property type="entry name" value="ZCCHC14"/>
</dbReference>
<dbReference type="KEGG" id="tut:107369958"/>
<dbReference type="EMBL" id="CAEY01001042">
    <property type="status" value="NOT_ANNOTATED_CDS"/>
    <property type="molecule type" value="Genomic_DNA"/>
</dbReference>
<evidence type="ECO:0000313" key="3">
    <source>
        <dbReference type="EnsemblMetazoa" id="tetur36g00910.1"/>
    </source>
</evidence>
<dbReference type="PANTHER" id="PTHR16195:SF16">
    <property type="entry name" value="ZINC FINGER CCHC DOMAIN-CONTAINING PROTEIN 14"/>
    <property type="match status" value="1"/>
</dbReference>
<dbReference type="eggNOG" id="ENOG502S12D">
    <property type="taxonomic scope" value="Eukaryota"/>
</dbReference>
<dbReference type="PROSITE" id="PS50158">
    <property type="entry name" value="ZF_CCHC"/>
    <property type="match status" value="1"/>
</dbReference>
<accession>T1L3S1</accession>
<reference evidence="3" key="2">
    <citation type="submission" date="2015-06" db="UniProtKB">
        <authorList>
            <consortium name="EnsemblMetazoa"/>
        </authorList>
    </citation>
    <scope>IDENTIFICATION</scope>
</reference>
<dbReference type="GO" id="GO:0008270">
    <property type="term" value="F:zinc ion binding"/>
    <property type="evidence" value="ECO:0007669"/>
    <property type="project" value="UniProtKB-KW"/>
</dbReference>
<gene>
    <name evidence="3" type="primary">107369958</name>
</gene>
<dbReference type="OMA" id="PGIMFVK"/>
<dbReference type="Proteomes" id="UP000015104">
    <property type="component" value="Unassembled WGS sequence"/>
</dbReference>
<dbReference type="EnsemblMetazoa" id="tetur36g00910.1">
    <property type="protein sequence ID" value="tetur36g00910.1"/>
    <property type="gene ID" value="tetur36g00910"/>
</dbReference>
<evidence type="ECO:0000259" key="2">
    <source>
        <dbReference type="PROSITE" id="PS50158"/>
    </source>
</evidence>
<dbReference type="GO" id="GO:0003676">
    <property type="term" value="F:nucleic acid binding"/>
    <property type="evidence" value="ECO:0007669"/>
    <property type="project" value="InterPro"/>
</dbReference>
<sequence>MVVICKEDVFDWFKKLSGGKRIELMCGLLNLCIPLEWRFFATFLEQAAKRDYNSLKEAEIKANSLEELEKLTQLDWLAADIGPQPDDHHHVGDVTNGQSMNINTGGICNGNVNQSIPMNGGSVSIHNNDTNSMDKHLSSVRSKIVVYLCLLNSTNRVCATLVYKAFRSQLCLENISRHLFGSVMDSSTANSYTNGTQTPSCTLNSVSGKSGTGAKESPTIHHNIKCQSNELGYSHLVLDNKFYSEIVLLHTLAIHHPAFTFDQQTLLSEQLQKVQQWMDAVMFAAAATASANSLSSSSTPPNIPVVPPTTSITDLNQSQLVNLTSKLSLKSTLSDHKTSCIPLPSETQKTLPAPPPPPTLTTTTTTIIESSAIKGHSPTPVIATTSCQSCSYKCTCNFSNNNSLATTPSSTPPPTALSGQHPINHVGSGQSTVSAQPTTMSTSPMHPYWFYFPPPPIPTQAPLINGYTSPAQATEQLFNYYYAVAMAAAASTFGNSAASTTPYWPHFQAPNGPITASPFTGMPTPITTGVNSLVAAAATFQTAKSSVVSCYNCGAYGHHGNECKQTNFDEQMIRN</sequence>
<organism evidence="3 4">
    <name type="scientific">Tetranychus urticae</name>
    <name type="common">Two-spotted spider mite</name>
    <dbReference type="NCBI Taxonomy" id="32264"/>
    <lineage>
        <taxon>Eukaryota</taxon>
        <taxon>Metazoa</taxon>
        <taxon>Ecdysozoa</taxon>
        <taxon>Arthropoda</taxon>
        <taxon>Chelicerata</taxon>
        <taxon>Arachnida</taxon>
        <taxon>Acari</taxon>
        <taxon>Acariformes</taxon>
        <taxon>Trombidiformes</taxon>
        <taxon>Prostigmata</taxon>
        <taxon>Eleutherengona</taxon>
        <taxon>Raphignathae</taxon>
        <taxon>Tetranychoidea</taxon>
        <taxon>Tetranychidae</taxon>
        <taxon>Tetranychus</taxon>
    </lineage>
</organism>
<proteinExistence type="predicted"/>
<dbReference type="InterPro" id="IPR058599">
    <property type="entry name" value="PHAT_Smg/ZCCHC2-like"/>
</dbReference>
<dbReference type="Pfam" id="PF26034">
    <property type="entry name" value="PHAT_SMAUG"/>
    <property type="match status" value="1"/>
</dbReference>
<keyword evidence="1" id="KW-0479">Metal-binding</keyword>
<keyword evidence="1" id="KW-0862">Zinc</keyword>
<dbReference type="PANTHER" id="PTHR16195">
    <property type="entry name" value="ZINC FINGER CCHC DOMAIN CONTAINING PROTEIN"/>
    <property type="match status" value="1"/>
</dbReference>
<protein>
    <recommendedName>
        <fullName evidence="2">CCHC-type domain-containing protein</fullName>
    </recommendedName>
</protein>
<reference evidence="4" key="1">
    <citation type="submission" date="2011-08" db="EMBL/GenBank/DDBJ databases">
        <authorList>
            <person name="Rombauts S."/>
        </authorList>
    </citation>
    <scope>NUCLEOTIDE SEQUENCE</scope>
    <source>
        <strain evidence="4">London</strain>
    </source>
</reference>
<evidence type="ECO:0000313" key="4">
    <source>
        <dbReference type="Proteomes" id="UP000015104"/>
    </source>
</evidence>
<evidence type="ECO:0000256" key="1">
    <source>
        <dbReference type="PROSITE-ProRule" id="PRU00047"/>
    </source>
</evidence>